<dbReference type="Gene3D" id="3.40.50.1580">
    <property type="entry name" value="Nucleoside phosphorylase domain"/>
    <property type="match status" value="1"/>
</dbReference>
<evidence type="ECO:0000313" key="8">
    <source>
        <dbReference type="Proteomes" id="UP000273119"/>
    </source>
</evidence>
<dbReference type="AlphaFoldDB" id="A0A496PJM2"/>
<sequence>MPTPHISAETGDFSPLVLMPGDPRRARRIAQTFFTDPRLVTEVRGIEGWTGTVNGTEVSVMASGMGMPSMSIYATELVRFYGAQRIVRVGTAGGIADEVQLGELVIANAAHTDSSMADFRIPGVRFSHAPAYDLLSAAVDTARAKGISHRVGSIFSSDTFYSDRPEQTRGLADHHTLAVEMEAAALYGIAAREGIEALAVCNITDHLFREESMTAQERETRFEPMVEVALGALMR</sequence>
<evidence type="ECO:0000256" key="1">
    <source>
        <dbReference type="ARBA" id="ARBA00011888"/>
    </source>
</evidence>
<evidence type="ECO:0000259" key="6">
    <source>
        <dbReference type="Pfam" id="PF01048"/>
    </source>
</evidence>
<comment type="catalytic activity">
    <reaction evidence="5">
        <text>uridine + phosphate = alpha-D-ribose 1-phosphate + uracil</text>
        <dbReference type="Rhea" id="RHEA:24388"/>
        <dbReference type="ChEBI" id="CHEBI:16704"/>
        <dbReference type="ChEBI" id="CHEBI:17568"/>
        <dbReference type="ChEBI" id="CHEBI:43474"/>
        <dbReference type="ChEBI" id="CHEBI:57720"/>
        <dbReference type="EC" id="2.4.2.3"/>
    </reaction>
</comment>
<keyword evidence="4 7" id="KW-0808">Transferase</keyword>
<dbReference type="InterPro" id="IPR004402">
    <property type="entry name" value="DeoD-type"/>
</dbReference>
<organism evidence="7 8">
    <name type="scientific">Galactobacter caseinivorans</name>
    <dbReference type="NCBI Taxonomy" id="2676123"/>
    <lineage>
        <taxon>Bacteria</taxon>
        <taxon>Bacillati</taxon>
        <taxon>Actinomycetota</taxon>
        <taxon>Actinomycetes</taxon>
        <taxon>Micrococcales</taxon>
        <taxon>Micrococcaceae</taxon>
        <taxon>Galactobacter</taxon>
    </lineage>
</organism>
<dbReference type="CDD" id="cd09006">
    <property type="entry name" value="PNP_EcPNPI-like"/>
    <property type="match status" value="1"/>
</dbReference>
<protein>
    <recommendedName>
        <fullName evidence="2">Uridine phosphorylase</fullName>
        <ecNumber evidence="1">2.4.2.3</ecNumber>
    </recommendedName>
</protein>
<proteinExistence type="inferred from homology"/>
<name>A0A496PJM2_9MICC</name>
<dbReference type="Pfam" id="PF01048">
    <property type="entry name" value="PNP_UDP_1"/>
    <property type="match status" value="1"/>
</dbReference>
<keyword evidence="3 7" id="KW-0328">Glycosyltransferase</keyword>
<dbReference type="RefSeq" id="WP_121484644.1">
    <property type="nucleotide sequence ID" value="NZ_QQXL01000003.1"/>
</dbReference>
<evidence type="ECO:0000256" key="3">
    <source>
        <dbReference type="ARBA" id="ARBA00022676"/>
    </source>
</evidence>
<dbReference type="GO" id="GO:0004731">
    <property type="term" value="F:purine-nucleoside phosphorylase activity"/>
    <property type="evidence" value="ECO:0007669"/>
    <property type="project" value="InterPro"/>
</dbReference>
<dbReference type="EMBL" id="QQXL01000003">
    <property type="protein sequence ID" value="RKW70620.1"/>
    <property type="molecule type" value="Genomic_DNA"/>
</dbReference>
<dbReference type="InterPro" id="IPR035994">
    <property type="entry name" value="Nucleoside_phosphorylase_sf"/>
</dbReference>
<dbReference type="HAMAP" id="MF_01627">
    <property type="entry name" value="Pur_nucleosid_phosp"/>
    <property type="match status" value="1"/>
</dbReference>
<comment type="caution">
    <text evidence="7">The sequence shown here is derived from an EMBL/GenBank/DDBJ whole genome shotgun (WGS) entry which is preliminary data.</text>
</comment>
<dbReference type="Proteomes" id="UP000273119">
    <property type="component" value="Unassembled WGS sequence"/>
</dbReference>
<dbReference type="GO" id="GO:0005829">
    <property type="term" value="C:cytosol"/>
    <property type="evidence" value="ECO:0007669"/>
    <property type="project" value="TreeGrafter"/>
</dbReference>
<dbReference type="NCBIfam" id="TIGR00107">
    <property type="entry name" value="deoD"/>
    <property type="match status" value="1"/>
</dbReference>
<evidence type="ECO:0000256" key="5">
    <source>
        <dbReference type="ARBA" id="ARBA00048447"/>
    </source>
</evidence>
<dbReference type="PANTHER" id="PTHR43691">
    <property type="entry name" value="URIDINE PHOSPHORYLASE"/>
    <property type="match status" value="1"/>
</dbReference>
<evidence type="ECO:0000256" key="4">
    <source>
        <dbReference type="ARBA" id="ARBA00022679"/>
    </source>
</evidence>
<dbReference type="GO" id="GO:0004850">
    <property type="term" value="F:uridine phosphorylase activity"/>
    <property type="evidence" value="ECO:0007669"/>
    <property type="project" value="UniProtKB-EC"/>
</dbReference>
<evidence type="ECO:0000256" key="2">
    <source>
        <dbReference type="ARBA" id="ARBA00021980"/>
    </source>
</evidence>
<evidence type="ECO:0000313" key="7">
    <source>
        <dbReference type="EMBL" id="RKW70620.1"/>
    </source>
</evidence>
<dbReference type="InterPro" id="IPR000845">
    <property type="entry name" value="Nucleoside_phosphorylase_d"/>
</dbReference>
<gene>
    <name evidence="7" type="primary">deoD</name>
    <name evidence="7" type="ORF">DWQ67_05730</name>
</gene>
<dbReference type="EC" id="2.4.2.3" evidence="1"/>
<feature type="domain" description="Nucleoside phosphorylase" evidence="6">
    <location>
        <begin position="16"/>
        <end position="216"/>
    </location>
</feature>
<keyword evidence="8" id="KW-1185">Reference proteome</keyword>
<accession>A0A496PJM2</accession>
<dbReference type="NCBIfam" id="NF004489">
    <property type="entry name" value="PRK05819.1"/>
    <property type="match status" value="1"/>
</dbReference>
<dbReference type="SUPFAM" id="SSF53167">
    <property type="entry name" value="Purine and uridine phosphorylases"/>
    <property type="match status" value="1"/>
</dbReference>
<dbReference type="GO" id="GO:0006152">
    <property type="term" value="P:purine nucleoside catabolic process"/>
    <property type="evidence" value="ECO:0007669"/>
    <property type="project" value="TreeGrafter"/>
</dbReference>
<reference evidence="7 8" key="1">
    <citation type="submission" date="2018-07" db="EMBL/GenBank/DDBJ databases">
        <title>Arthrobacter sp. nov., isolated from raw cow's milk with high bacterial count.</title>
        <authorList>
            <person name="Hahne J."/>
            <person name="Isele D."/>
            <person name="Lipski A."/>
        </authorList>
    </citation>
    <scope>NUCLEOTIDE SEQUENCE [LARGE SCALE GENOMIC DNA]</scope>
    <source>
        <strain evidence="7 8">JZ R-183</strain>
    </source>
</reference>
<dbReference type="PANTHER" id="PTHR43691:SF11">
    <property type="entry name" value="FI09636P-RELATED"/>
    <property type="match status" value="1"/>
</dbReference>